<evidence type="ECO:0000313" key="3">
    <source>
        <dbReference type="EMBL" id="MBE9462246.1"/>
    </source>
</evidence>
<comment type="caution">
    <text evidence="3">The sequence shown here is derived from an EMBL/GenBank/DDBJ whole genome shotgun (WGS) entry which is preliminary data.</text>
</comment>
<gene>
    <name evidence="3" type="ORF">IEE83_10160</name>
</gene>
<feature type="chain" id="PRO_5046423746" evidence="1">
    <location>
        <begin position="25"/>
        <end position="280"/>
    </location>
</feature>
<evidence type="ECO:0000256" key="1">
    <source>
        <dbReference type="SAM" id="SignalP"/>
    </source>
</evidence>
<keyword evidence="1" id="KW-0732">Signal</keyword>
<evidence type="ECO:0000259" key="2">
    <source>
        <dbReference type="PROSITE" id="PS50933"/>
    </source>
</evidence>
<sequence>MRILCKLFPVFGLLALLSSCVDHNIENQISQTSLTISPAQEITFNSSPAYGAADVSYNKNTHILSFNISWNNLTDVPTGAHIHGTGPRGLNAPIIFDFANAITKTTSGNYSQSVLVDGTTLKEEDLLNGLYYFNFHTSNNPSGEMRGQIEFYDQSNVVSKKGIVLSGANEVPVNASTATGTVDYSYNKTTKLFSFFLTWNNLSEIITGSHIHGIAPKGTNATVIFDFFPKIQKAKSGSFSNSFLVDGTAINETDLLAGKYYFNIHSAALPAGEIRAQIEF</sequence>
<feature type="signal peptide" evidence="1">
    <location>
        <begin position="1"/>
        <end position="24"/>
    </location>
</feature>
<dbReference type="PROSITE" id="PS51257">
    <property type="entry name" value="PROKAR_LIPOPROTEIN"/>
    <property type="match status" value="1"/>
</dbReference>
<dbReference type="Proteomes" id="UP000634134">
    <property type="component" value="Unassembled WGS sequence"/>
</dbReference>
<dbReference type="EMBL" id="JACYGY010000001">
    <property type="protein sequence ID" value="MBE9462246.1"/>
    <property type="molecule type" value="Genomic_DNA"/>
</dbReference>
<organism evidence="3 4">
    <name type="scientific">Dyadobacter subterraneus</name>
    <dbReference type="NCBI Taxonomy" id="2773304"/>
    <lineage>
        <taxon>Bacteria</taxon>
        <taxon>Pseudomonadati</taxon>
        <taxon>Bacteroidota</taxon>
        <taxon>Cytophagia</taxon>
        <taxon>Cytophagales</taxon>
        <taxon>Spirosomataceae</taxon>
        <taxon>Dyadobacter</taxon>
    </lineage>
</organism>
<dbReference type="InterPro" id="IPR010895">
    <property type="entry name" value="CHRD"/>
</dbReference>
<proteinExistence type="predicted"/>
<dbReference type="Pfam" id="PF07452">
    <property type="entry name" value="CHRD"/>
    <property type="match status" value="2"/>
</dbReference>
<name>A0ABR9WD01_9BACT</name>
<dbReference type="PROSITE" id="PS50933">
    <property type="entry name" value="CHRD"/>
    <property type="match status" value="2"/>
</dbReference>
<evidence type="ECO:0000313" key="4">
    <source>
        <dbReference type="Proteomes" id="UP000634134"/>
    </source>
</evidence>
<protein>
    <submittedName>
        <fullName evidence="3">CHRD domain-containing protein</fullName>
    </submittedName>
</protein>
<keyword evidence="4" id="KW-1185">Reference proteome</keyword>
<feature type="domain" description="CHRD" evidence="2">
    <location>
        <begin position="28"/>
        <end position="154"/>
    </location>
</feature>
<reference evidence="4" key="1">
    <citation type="submission" date="2023-07" db="EMBL/GenBank/DDBJ databases">
        <title>Dyadobacter sp. nov 'subterranea' isolated from contaminted grondwater.</title>
        <authorList>
            <person name="Szabo I."/>
            <person name="Al-Omari J."/>
            <person name="Szerdahelyi S.G."/>
            <person name="Rado J."/>
        </authorList>
    </citation>
    <scope>NUCLEOTIDE SEQUENCE [LARGE SCALE GENOMIC DNA]</scope>
    <source>
        <strain evidence="4">UP-52</strain>
    </source>
</reference>
<dbReference type="SMART" id="SM00754">
    <property type="entry name" value="CHRD"/>
    <property type="match status" value="2"/>
</dbReference>
<feature type="domain" description="CHRD" evidence="2">
    <location>
        <begin position="157"/>
        <end position="280"/>
    </location>
</feature>
<accession>A0ABR9WD01</accession>
<dbReference type="RefSeq" id="WP_194120467.1">
    <property type="nucleotide sequence ID" value="NZ_JACYGY010000001.1"/>
</dbReference>